<keyword evidence="3" id="KW-1185">Reference proteome</keyword>
<name>A0A031FPD1_9MICO</name>
<dbReference type="Pfam" id="PF13840">
    <property type="entry name" value="ACT_7"/>
    <property type="match status" value="1"/>
</dbReference>
<dbReference type="InterPro" id="IPR045865">
    <property type="entry name" value="ACT-like_dom_sf"/>
</dbReference>
<dbReference type="eggNOG" id="COG3603">
    <property type="taxonomic scope" value="Bacteria"/>
</dbReference>
<protein>
    <recommendedName>
        <fullName evidence="1">CASTOR ACT domain-containing protein</fullName>
    </recommendedName>
</protein>
<feature type="domain" description="CASTOR ACT" evidence="1">
    <location>
        <begin position="66"/>
        <end position="126"/>
    </location>
</feature>
<dbReference type="InterPro" id="IPR027795">
    <property type="entry name" value="CASTOR_ACT_dom"/>
</dbReference>
<accession>A0A031FPD1</accession>
<sequence>MPAPAVPLRSLPDEYVIARFPVGADITPVLTALVASASLMSVTRTDQEISIVCDVIVAPSAAELDGPWRALYAAGPIPFGLTGVVASLVGPLAEIGCPVFVVSTFDGDILMTPSDRHAEASTALEDAGHTIDA</sequence>
<dbReference type="SUPFAM" id="SSF55021">
    <property type="entry name" value="ACT-like"/>
    <property type="match status" value="2"/>
</dbReference>
<evidence type="ECO:0000313" key="2">
    <source>
        <dbReference type="EMBL" id="EZP26142.1"/>
    </source>
</evidence>
<dbReference type="RefSeq" id="WP_036312933.1">
    <property type="nucleotide sequence ID" value="NZ_JFYO01000007.1"/>
</dbReference>
<dbReference type="AlphaFoldDB" id="A0A031FPD1"/>
<reference evidence="2 3" key="1">
    <citation type="submission" date="2014-03" db="EMBL/GenBank/DDBJ databases">
        <title>Draft Genome Sequences of 13 Willow Endophytes.</title>
        <authorList>
            <person name="Gan H.Y."/>
            <person name="Gan H.M."/>
            <person name="Savka M.A."/>
            <person name="Hudson A.O."/>
        </authorList>
    </citation>
    <scope>NUCLEOTIDE SEQUENCE [LARGE SCALE GENOMIC DNA]</scope>
    <source>
        <strain evidence="2 3">RIT293</strain>
    </source>
</reference>
<comment type="caution">
    <text evidence="2">The sequence shown here is derived from an EMBL/GenBank/DDBJ whole genome shotgun (WGS) entry which is preliminary data.</text>
</comment>
<gene>
    <name evidence="2" type="ORF">BW34_02474</name>
</gene>
<dbReference type="Gene3D" id="3.30.2130.10">
    <property type="entry name" value="VC0802-like"/>
    <property type="match status" value="1"/>
</dbReference>
<evidence type="ECO:0000313" key="3">
    <source>
        <dbReference type="Proteomes" id="UP000024001"/>
    </source>
</evidence>
<organism evidence="2 3">
    <name type="scientific">Microbacterium oleivorans</name>
    <dbReference type="NCBI Taxonomy" id="273677"/>
    <lineage>
        <taxon>Bacteria</taxon>
        <taxon>Bacillati</taxon>
        <taxon>Actinomycetota</taxon>
        <taxon>Actinomycetes</taxon>
        <taxon>Micrococcales</taxon>
        <taxon>Microbacteriaceae</taxon>
        <taxon>Microbacterium</taxon>
    </lineage>
</organism>
<evidence type="ECO:0000259" key="1">
    <source>
        <dbReference type="Pfam" id="PF13840"/>
    </source>
</evidence>
<proteinExistence type="predicted"/>
<dbReference type="EMBL" id="JFYO01000007">
    <property type="protein sequence ID" value="EZP26142.1"/>
    <property type="molecule type" value="Genomic_DNA"/>
</dbReference>
<dbReference type="Proteomes" id="UP000024001">
    <property type="component" value="Unassembled WGS sequence"/>
</dbReference>
<dbReference type="OrthoDB" id="5615858at2"/>
<dbReference type="PATRIC" id="fig|273677.3.peg.2454"/>